<evidence type="ECO:0000259" key="1">
    <source>
        <dbReference type="Pfam" id="PF21478"/>
    </source>
</evidence>
<sequence>MDVSKRLVDFGMEHYWQSHHPWIVPEPFTLEPTESYSKDDLDEYATILREVSRECYEEPEMIKNAPHNMPIHNTILDELNDFEKIAVTYRQLQKRIKAGTIKL</sequence>
<gene>
    <name evidence="2" type="primary">gcvPB_25</name>
    <name evidence="2" type="ORF">SDC9_206581</name>
</gene>
<reference evidence="2" key="1">
    <citation type="submission" date="2019-08" db="EMBL/GenBank/DDBJ databases">
        <authorList>
            <person name="Kucharzyk K."/>
            <person name="Murdoch R.W."/>
            <person name="Higgins S."/>
            <person name="Loffler F."/>
        </authorList>
    </citation>
    <scope>NUCLEOTIDE SEQUENCE</scope>
</reference>
<dbReference type="GO" id="GO:0004375">
    <property type="term" value="F:glycine dehydrogenase (decarboxylating) activity"/>
    <property type="evidence" value="ECO:0007669"/>
    <property type="project" value="UniProtKB-EC"/>
</dbReference>
<accession>A0A645J574</accession>
<dbReference type="EMBL" id="VSSQ01132148">
    <property type="protein sequence ID" value="MPN58865.1"/>
    <property type="molecule type" value="Genomic_DNA"/>
</dbReference>
<keyword evidence="2" id="KW-0560">Oxidoreductase</keyword>
<protein>
    <submittedName>
        <fullName evidence="2">Glycine dehydrogenase (Decarboxylating) subunit 2</fullName>
        <ecNumber evidence="2">1.4.4.2</ecNumber>
    </submittedName>
</protein>
<organism evidence="2">
    <name type="scientific">bioreactor metagenome</name>
    <dbReference type="NCBI Taxonomy" id="1076179"/>
    <lineage>
        <taxon>unclassified sequences</taxon>
        <taxon>metagenomes</taxon>
        <taxon>ecological metagenomes</taxon>
    </lineage>
</organism>
<dbReference type="Gene3D" id="3.90.1150.10">
    <property type="entry name" value="Aspartate Aminotransferase, domain 1"/>
    <property type="match status" value="1"/>
</dbReference>
<dbReference type="AlphaFoldDB" id="A0A645J574"/>
<dbReference type="InterPro" id="IPR049316">
    <property type="entry name" value="GDC-P_C"/>
</dbReference>
<dbReference type="Pfam" id="PF21478">
    <property type="entry name" value="GcvP2_C"/>
    <property type="match status" value="1"/>
</dbReference>
<name>A0A645J574_9ZZZZ</name>
<dbReference type="EC" id="1.4.4.2" evidence="2"/>
<proteinExistence type="predicted"/>
<dbReference type="InterPro" id="IPR015422">
    <property type="entry name" value="PyrdxlP-dep_Trfase_small"/>
</dbReference>
<feature type="domain" description="Glycine dehydrogenase C-terminal" evidence="1">
    <location>
        <begin position="2"/>
        <end position="57"/>
    </location>
</feature>
<evidence type="ECO:0000313" key="2">
    <source>
        <dbReference type="EMBL" id="MPN58865.1"/>
    </source>
</evidence>
<comment type="caution">
    <text evidence="2">The sequence shown here is derived from an EMBL/GenBank/DDBJ whole genome shotgun (WGS) entry which is preliminary data.</text>
</comment>